<feature type="transmembrane region" description="Helical" evidence="8">
    <location>
        <begin position="222"/>
        <end position="244"/>
    </location>
</feature>
<feature type="transmembrane region" description="Helical" evidence="8">
    <location>
        <begin position="140"/>
        <end position="159"/>
    </location>
</feature>
<evidence type="ECO:0000313" key="11">
    <source>
        <dbReference type="Proteomes" id="UP001430356"/>
    </source>
</evidence>
<keyword evidence="9" id="KW-0732">Signal</keyword>
<feature type="chain" id="PRO_5043440951" evidence="9">
    <location>
        <begin position="18"/>
        <end position="340"/>
    </location>
</feature>
<evidence type="ECO:0000256" key="5">
    <source>
        <dbReference type="ARBA" id="ARBA00022824"/>
    </source>
</evidence>
<feature type="transmembrane region" description="Helical" evidence="8">
    <location>
        <begin position="69"/>
        <end position="90"/>
    </location>
</feature>
<dbReference type="PANTHER" id="PTHR12174">
    <property type="entry name" value="SIGNAL PEPTIDE PEPTIDASE"/>
    <property type="match status" value="1"/>
</dbReference>
<evidence type="ECO:0000256" key="3">
    <source>
        <dbReference type="ARBA" id="ARBA00022692"/>
    </source>
</evidence>
<feature type="transmembrane region" description="Helical" evidence="8">
    <location>
        <begin position="250"/>
        <end position="268"/>
    </location>
</feature>
<dbReference type="PANTHER" id="PTHR12174:SF23">
    <property type="entry name" value="MINOR HISTOCOMPATIBILITY ANTIGEN H13"/>
    <property type="match status" value="1"/>
</dbReference>
<dbReference type="InterPro" id="IPR006639">
    <property type="entry name" value="Preselin/SPP"/>
</dbReference>
<keyword evidence="4" id="KW-0378">Hydrolase</keyword>
<keyword evidence="5" id="KW-0256">Endoplasmic reticulum</keyword>
<comment type="similarity">
    <text evidence="2">Belongs to the peptidase A22B family.</text>
</comment>
<dbReference type="EMBL" id="JAECZO010000003">
    <property type="protein sequence ID" value="KAK7200018.1"/>
    <property type="molecule type" value="Genomic_DNA"/>
</dbReference>
<evidence type="ECO:0000256" key="2">
    <source>
        <dbReference type="ARBA" id="ARBA00006859"/>
    </source>
</evidence>
<accession>A0AAW0F0U4</accession>
<keyword evidence="6 8" id="KW-1133">Transmembrane helix</keyword>
<evidence type="ECO:0000256" key="4">
    <source>
        <dbReference type="ARBA" id="ARBA00022801"/>
    </source>
</evidence>
<keyword evidence="11" id="KW-1185">Reference proteome</keyword>
<evidence type="ECO:0000256" key="6">
    <source>
        <dbReference type="ARBA" id="ARBA00022989"/>
    </source>
</evidence>
<comment type="subcellular location">
    <subcellularLocation>
        <location evidence="1">Endoplasmic reticulum membrane</location>
        <topology evidence="1">Multi-pass membrane protein</topology>
    </subcellularLocation>
</comment>
<proteinExistence type="inferred from homology"/>
<keyword evidence="7 8" id="KW-0472">Membrane</keyword>
<dbReference type="GO" id="GO:0042500">
    <property type="term" value="F:aspartic endopeptidase activity, intramembrane cleaving"/>
    <property type="evidence" value="ECO:0007669"/>
    <property type="project" value="InterPro"/>
</dbReference>
<gene>
    <name evidence="10" type="ORF">NESM_000051100</name>
</gene>
<dbReference type="Proteomes" id="UP001430356">
    <property type="component" value="Unassembled WGS sequence"/>
</dbReference>
<comment type="caution">
    <text evidence="10">The sequence shown here is derived from an EMBL/GenBank/DDBJ whole genome shotgun (WGS) entry which is preliminary data.</text>
</comment>
<evidence type="ECO:0000256" key="9">
    <source>
        <dbReference type="SAM" id="SignalP"/>
    </source>
</evidence>
<feature type="transmembrane region" description="Helical" evidence="8">
    <location>
        <begin position="44"/>
        <end position="62"/>
    </location>
</feature>
<evidence type="ECO:0000313" key="10">
    <source>
        <dbReference type="EMBL" id="KAK7200018.1"/>
    </source>
</evidence>
<dbReference type="Pfam" id="PF04258">
    <property type="entry name" value="Peptidase_A22B"/>
    <property type="match status" value="1"/>
</dbReference>
<name>A0AAW0F0U4_9TRYP</name>
<protein>
    <submittedName>
        <fullName evidence="10">Signal peptide peptidase</fullName>
    </submittedName>
</protein>
<keyword evidence="3 8" id="KW-0812">Transmembrane</keyword>
<evidence type="ECO:0000256" key="8">
    <source>
        <dbReference type="SAM" id="Phobius"/>
    </source>
</evidence>
<dbReference type="GO" id="GO:0098554">
    <property type="term" value="C:cytoplasmic side of endoplasmic reticulum membrane"/>
    <property type="evidence" value="ECO:0007669"/>
    <property type="project" value="TreeGrafter"/>
</dbReference>
<dbReference type="GO" id="GO:0098553">
    <property type="term" value="C:lumenal side of endoplasmic reticulum membrane"/>
    <property type="evidence" value="ECO:0007669"/>
    <property type="project" value="TreeGrafter"/>
</dbReference>
<feature type="transmembrane region" description="Helical" evidence="8">
    <location>
        <begin position="96"/>
        <end position="119"/>
    </location>
</feature>
<dbReference type="SMART" id="SM00730">
    <property type="entry name" value="PSN"/>
    <property type="match status" value="1"/>
</dbReference>
<feature type="transmembrane region" description="Helical" evidence="8">
    <location>
        <begin position="190"/>
        <end position="210"/>
    </location>
</feature>
<dbReference type="InterPro" id="IPR007369">
    <property type="entry name" value="Peptidase_A22B_SPP"/>
</dbReference>
<organism evidence="10 11">
    <name type="scientific">Novymonas esmeraldas</name>
    <dbReference type="NCBI Taxonomy" id="1808958"/>
    <lineage>
        <taxon>Eukaryota</taxon>
        <taxon>Discoba</taxon>
        <taxon>Euglenozoa</taxon>
        <taxon>Kinetoplastea</taxon>
        <taxon>Metakinetoplastina</taxon>
        <taxon>Trypanosomatida</taxon>
        <taxon>Trypanosomatidae</taxon>
        <taxon>Novymonas</taxon>
    </lineage>
</organism>
<sequence length="340" mass="36812">MSQLYIALAFLVTCAVGAVAVGADRCRRVIMKGKSEIALQTDEALSMPLNGSVVLFSLYVSLRFIPKEYLTFLASFYLSLIGIISLHMFVKGYIKPRILTGVVCIGVGCASFFAGNWLASNALAFSIAVTALESLPVNGFATSYVLLVALFFYDIFWVFGSDVMLTVATGIDGPIKLVFPQAIFGDRSRMSLLGLGDIIVPGLFICQTLVFSRDYVKRGNVYFVVSMVAYALSLLNTMAVMLIFEHGQPALLFIVPWLLITFSAVVVYNGDVKAAWSFDILSVFAPVADDGASTEEEMSLSKLLCETVLDLFGLAKEEDVPKSEVAAAAAAEISKEKKEA</sequence>
<dbReference type="AlphaFoldDB" id="A0AAW0F0U4"/>
<dbReference type="GO" id="GO:0006465">
    <property type="term" value="P:signal peptide processing"/>
    <property type="evidence" value="ECO:0007669"/>
    <property type="project" value="TreeGrafter"/>
</dbReference>
<evidence type="ECO:0000256" key="1">
    <source>
        <dbReference type="ARBA" id="ARBA00004477"/>
    </source>
</evidence>
<feature type="signal peptide" evidence="9">
    <location>
        <begin position="1"/>
        <end position="17"/>
    </location>
</feature>
<reference evidence="10 11" key="1">
    <citation type="journal article" date="2021" name="MBio">
        <title>A New Model Trypanosomatid, Novymonas esmeraldas: Genomic Perception of Its 'Candidatus Pandoraea novymonadis' Endosymbiont.</title>
        <authorList>
            <person name="Zakharova A."/>
            <person name="Saura A."/>
            <person name="Butenko A."/>
            <person name="Podesvova L."/>
            <person name="Warmusova S."/>
            <person name="Kostygov A.Y."/>
            <person name="Nenarokova A."/>
            <person name="Lukes J."/>
            <person name="Opperdoes F.R."/>
            <person name="Yurchenko V."/>
        </authorList>
    </citation>
    <scope>NUCLEOTIDE SEQUENCE [LARGE SCALE GENOMIC DNA]</scope>
    <source>
        <strain evidence="10 11">E262AT.01</strain>
    </source>
</reference>
<dbReference type="GO" id="GO:0033619">
    <property type="term" value="P:membrane protein proteolysis"/>
    <property type="evidence" value="ECO:0007669"/>
    <property type="project" value="TreeGrafter"/>
</dbReference>
<evidence type="ECO:0000256" key="7">
    <source>
        <dbReference type="ARBA" id="ARBA00023136"/>
    </source>
</evidence>